<protein>
    <submittedName>
        <fullName evidence="2">Uncharacterized protein</fullName>
    </submittedName>
</protein>
<evidence type="ECO:0000313" key="3">
    <source>
        <dbReference type="Proteomes" id="UP000007015"/>
    </source>
</evidence>
<gene>
    <name evidence="2" type="ORF">OsI_17617</name>
</gene>
<feature type="region of interest" description="Disordered" evidence="1">
    <location>
        <begin position="139"/>
        <end position="158"/>
    </location>
</feature>
<sequence length="158" mass="16841">MADLEHVVGALVDAVEVSQRKPSAEGGANLQCPPDHEERPAAVDGADAGEIVSRGELPLGRRALLEEVPGAPGERVLVGATNAVDRGGGGGGGERRKRRPPTTTTTARRWDPDGGLESPRRSWSGERTRMEQKHLETWGSQGLEISNGESRIEEFESG</sequence>
<feature type="compositionally biased region" description="Basic and acidic residues" evidence="1">
    <location>
        <begin position="108"/>
        <end position="131"/>
    </location>
</feature>
<evidence type="ECO:0000313" key="2">
    <source>
        <dbReference type="EMBL" id="EAY95750.1"/>
    </source>
</evidence>
<reference evidence="2 3" key="1">
    <citation type="journal article" date="2005" name="PLoS Biol.">
        <title>The genomes of Oryza sativa: a history of duplications.</title>
        <authorList>
            <person name="Yu J."/>
            <person name="Wang J."/>
            <person name="Lin W."/>
            <person name="Li S."/>
            <person name="Li H."/>
            <person name="Zhou J."/>
            <person name="Ni P."/>
            <person name="Dong W."/>
            <person name="Hu S."/>
            <person name="Zeng C."/>
            <person name="Zhang J."/>
            <person name="Zhang Y."/>
            <person name="Li R."/>
            <person name="Xu Z."/>
            <person name="Li S."/>
            <person name="Li X."/>
            <person name="Zheng H."/>
            <person name="Cong L."/>
            <person name="Lin L."/>
            <person name="Yin J."/>
            <person name="Geng J."/>
            <person name="Li G."/>
            <person name="Shi J."/>
            <person name="Liu J."/>
            <person name="Lv H."/>
            <person name="Li J."/>
            <person name="Wang J."/>
            <person name="Deng Y."/>
            <person name="Ran L."/>
            <person name="Shi X."/>
            <person name="Wang X."/>
            <person name="Wu Q."/>
            <person name="Li C."/>
            <person name="Ren X."/>
            <person name="Wang J."/>
            <person name="Wang X."/>
            <person name="Li D."/>
            <person name="Liu D."/>
            <person name="Zhang X."/>
            <person name="Ji Z."/>
            <person name="Zhao W."/>
            <person name="Sun Y."/>
            <person name="Zhang Z."/>
            <person name="Bao J."/>
            <person name="Han Y."/>
            <person name="Dong L."/>
            <person name="Ji J."/>
            <person name="Chen P."/>
            <person name="Wu S."/>
            <person name="Liu J."/>
            <person name="Xiao Y."/>
            <person name="Bu D."/>
            <person name="Tan J."/>
            <person name="Yang L."/>
            <person name="Ye C."/>
            <person name="Zhang J."/>
            <person name="Xu J."/>
            <person name="Zhou Y."/>
            <person name="Yu Y."/>
            <person name="Zhang B."/>
            <person name="Zhuang S."/>
            <person name="Wei H."/>
            <person name="Liu B."/>
            <person name="Lei M."/>
            <person name="Yu H."/>
            <person name="Li Y."/>
            <person name="Xu H."/>
            <person name="Wei S."/>
            <person name="He X."/>
            <person name="Fang L."/>
            <person name="Zhang Z."/>
            <person name="Zhang Y."/>
            <person name="Huang X."/>
            <person name="Su Z."/>
            <person name="Tong W."/>
            <person name="Li J."/>
            <person name="Tong Z."/>
            <person name="Li S."/>
            <person name="Ye J."/>
            <person name="Wang L."/>
            <person name="Fang L."/>
            <person name="Lei T."/>
            <person name="Chen C."/>
            <person name="Chen H."/>
            <person name="Xu Z."/>
            <person name="Li H."/>
            <person name="Huang H."/>
            <person name="Zhang F."/>
            <person name="Xu H."/>
            <person name="Li N."/>
            <person name="Zhao C."/>
            <person name="Li S."/>
            <person name="Dong L."/>
            <person name="Huang Y."/>
            <person name="Li L."/>
            <person name="Xi Y."/>
            <person name="Qi Q."/>
            <person name="Li W."/>
            <person name="Zhang B."/>
            <person name="Hu W."/>
            <person name="Zhang Y."/>
            <person name="Tian X."/>
            <person name="Jiao Y."/>
            <person name="Liang X."/>
            <person name="Jin J."/>
            <person name="Gao L."/>
            <person name="Zheng W."/>
            <person name="Hao B."/>
            <person name="Liu S."/>
            <person name="Wang W."/>
            <person name="Yuan L."/>
            <person name="Cao M."/>
            <person name="McDermott J."/>
            <person name="Samudrala R."/>
            <person name="Wang J."/>
            <person name="Wong G.K."/>
            <person name="Yang H."/>
        </authorList>
    </citation>
    <scope>NUCLEOTIDE SEQUENCE [LARGE SCALE GENOMIC DNA]</scope>
    <source>
        <strain evidence="3">cv. 93-11</strain>
    </source>
</reference>
<proteinExistence type="predicted"/>
<name>A2XY40_ORYSI</name>
<evidence type="ECO:0000256" key="1">
    <source>
        <dbReference type="SAM" id="MobiDB-lite"/>
    </source>
</evidence>
<keyword evidence="3" id="KW-1185">Reference proteome</keyword>
<feature type="compositionally biased region" description="Polar residues" evidence="1">
    <location>
        <begin position="139"/>
        <end position="149"/>
    </location>
</feature>
<accession>A2XY40</accession>
<feature type="region of interest" description="Disordered" evidence="1">
    <location>
        <begin position="18"/>
        <end position="50"/>
    </location>
</feature>
<dbReference type="Proteomes" id="UP000007015">
    <property type="component" value="Chromosome 4"/>
</dbReference>
<feature type="region of interest" description="Disordered" evidence="1">
    <location>
        <begin position="70"/>
        <end position="131"/>
    </location>
</feature>
<dbReference type="Gramene" id="BGIOSGA014249-TA">
    <property type="protein sequence ID" value="BGIOSGA014249-PA"/>
    <property type="gene ID" value="BGIOSGA014249"/>
</dbReference>
<dbReference type="HOGENOM" id="CLU_1672186_0_0_1"/>
<dbReference type="EMBL" id="CM000129">
    <property type="protein sequence ID" value="EAY95750.1"/>
    <property type="molecule type" value="Genomic_DNA"/>
</dbReference>
<organism evidence="2 3">
    <name type="scientific">Oryza sativa subsp. indica</name>
    <name type="common">Rice</name>
    <dbReference type="NCBI Taxonomy" id="39946"/>
    <lineage>
        <taxon>Eukaryota</taxon>
        <taxon>Viridiplantae</taxon>
        <taxon>Streptophyta</taxon>
        <taxon>Embryophyta</taxon>
        <taxon>Tracheophyta</taxon>
        <taxon>Spermatophyta</taxon>
        <taxon>Magnoliopsida</taxon>
        <taxon>Liliopsida</taxon>
        <taxon>Poales</taxon>
        <taxon>Poaceae</taxon>
        <taxon>BOP clade</taxon>
        <taxon>Oryzoideae</taxon>
        <taxon>Oryzeae</taxon>
        <taxon>Oryzinae</taxon>
        <taxon>Oryza</taxon>
        <taxon>Oryza sativa</taxon>
    </lineage>
</organism>
<dbReference type="AlphaFoldDB" id="A2XY40"/>